<accession>A0A2P5BC84</accession>
<sequence>MSNSLTGGTNHILVYPFSSTHFHSMLDLTRRLLTHLRPIRHLSCHTQRALFPPTTAPPPLPGSFFPTIGPSRSPSHRRPNRQLGLRYRARHASCVTFTILRLRKRLYPISYSAGLEDRVADRDYAVNGRAPQSTHSLPPISIPCSTSPAVYSLTCGLFVILVVTPSELSFLQQQPLLLYPAPSFQPLVLLAPQVTDDPTGNWVFAIVRAMRHA</sequence>
<dbReference type="AlphaFoldDB" id="A0A2P5BC84"/>
<comment type="caution">
    <text evidence="1">The sequence shown here is derived from an EMBL/GenBank/DDBJ whole genome shotgun (WGS) entry which is preliminary data.</text>
</comment>
<evidence type="ECO:0000313" key="2">
    <source>
        <dbReference type="Proteomes" id="UP000237105"/>
    </source>
</evidence>
<proteinExistence type="predicted"/>
<name>A0A2P5BC84_PARAD</name>
<dbReference type="EMBL" id="JXTB01000311">
    <property type="protein sequence ID" value="PON46415.1"/>
    <property type="molecule type" value="Genomic_DNA"/>
</dbReference>
<evidence type="ECO:0000313" key="1">
    <source>
        <dbReference type="EMBL" id="PON46415.1"/>
    </source>
</evidence>
<protein>
    <submittedName>
        <fullName evidence="1">Uncharacterized protein</fullName>
    </submittedName>
</protein>
<keyword evidence="2" id="KW-1185">Reference proteome</keyword>
<gene>
    <name evidence="1" type="ORF">PanWU01x14_251630</name>
</gene>
<organism evidence="1 2">
    <name type="scientific">Parasponia andersonii</name>
    <name type="common">Sponia andersonii</name>
    <dbReference type="NCBI Taxonomy" id="3476"/>
    <lineage>
        <taxon>Eukaryota</taxon>
        <taxon>Viridiplantae</taxon>
        <taxon>Streptophyta</taxon>
        <taxon>Embryophyta</taxon>
        <taxon>Tracheophyta</taxon>
        <taxon>Spermatophyta</taxon>
        <taxon>Magnoliopsida</taxon>
        <taxon>eudicotyledons</taxon>
        <taxon>Gunneridae</taxon>
        <taxon>Pentapetalae</taxon>
        <taxon>rosids</taxon>
        <taxon>fabids</taxon>
        <taxon>Rosales</taxon>
        <taxon>Cannabaceae</taxon>
        <taxon>Parasponia</taxon>
    </lineage>
</organism>
<dbReference type="Proteomes" id="UP000237105">
    <property type="component" value="Unassembled WGS sequence"/>
</dbReference>
<reference evidence="2" key="1">
    <citation type="submission" date="2016-06" db="EMBL/GenBank/DDBJ databases">
        <title>Parallel loss of symbiosis genes in relatives of nitrogen-fixing non-legume Parasponia.</title>
        <authorList>
            <person name="Van Velzen R."/>
            <person name="Holmer R."/>
            <person name="Bu F."/>
            <person name="Rutten L."/>
            <person name="Van Zeijl A."/>
            <person name="Liu W."/>
            <person name="Santuari L."/>
            <person name="Cao Q."/>
            <person name="Sharma T."/>
            <person name="Shen D."/>
            <person name="Roswanjaya Y."/>
            <person name="Wardhani T."/>
            <person name="Kalhor M.S."/>
            <person name="Jansen J."/>
            <person name="Van den Hoogen J."/>
            <person name="Gungor B."/>
            <person name="Hartog M."/>
            <person name="Hontelez J."/>
            <person name="Verver J."/>
            <person name="Yang W.-C."/>
            <person name="Schijlen E."/>
            <person name="Repin R."/>
            <person name="Schilthuizen M."/>
            <person name="Schranz E."/>
            <person name="Heidstra R."/>
            <person name="Miyata K."/>
            <person name="Fedorova E."/>
            <person name="Kohlen W."/>
            <person name="Bisseling T."/>
            <person name="Smit S."/>
            <person name="Geurts R."/>
        </authorList>
    </citation>
    <scope>NUCLEOTIDE SEQUENCE [LARGE SCALE GENOMIC DNA]</scope>
    <source>
        <strain evidence="2">cv. WU1-14</strain>
    </source>
</reference>